<feature type="region of interest" description="Disordered" evidence="1">
    <location>
        <begin position="174"/>
        <end position="194"/>
    </location>
</feature>
<proteinExistence type="predicted"/>
<dbReference type="OrthoDB" id="10356293at2759"/>
<dbReference type="AlphaFoldDB" id="A0A8H7PZ15"/>
<comment type="caution">
    <text evidence="3">The sequence shown here is derived from an EMBL/GenBank/DDBJ whole genome shotgun (WGS) entry which is preliminary data.</text>
</comment>
<feature type="region of interest" description="Disordered" evidence="1">
    <location>
        <begin position="72"/>
        <end position="112"/>
    </location>
</feature>
<feature type="transmembrane region" description="Helical" evidence="2">
    <location>
        <begin position="6"/>
        <end position="28"/>
    </location>
</feature>
<feature type="compositionally biased region" description="Low complexity" evidence="1">
    <location>
        <begin position="184"/>
        <end position="194"/>
    </location>
</feature>
<evidence type="ECO:0000256" key="1">
    <source>
        <dbReference type="SAM" id="MobiDB-lite"/>
    </source>
</evidence>
<evidence type="ECO:0000313" key="3">
    <source>
        <dbReference type="EMBL" id="KAG2182398.1"/>
    </source>
</evidence>
<feature type="region of interest" description="Disordered" evidence="1">
    <location>
        <begin position="323"/>
        <end position="346"/>
    </location>
</feature>
<keyword evidence="2" id="KW-0472">Membrane</keyword>
<dbReference type="EMBL" id="JAEPQZ010000004">
    <property type="protein sequence ID" value="KAG2182398.1"/>
    <property type="molecule type" value="Genomic_DNA"/>
</dbReference>
<dbReference type="Proteomes" id="UP000654370">
    <property type="component" value="Unassembled WGS sequence"/>
</dbReference>
<evidence type="ECO:0000256" key="2">
    <source>
        <dbReference type="SAM" id="Phobius"/>
    </source>
</evidence>
<feature type="compositionally biased region" description="Polar residues" evidence="1">
    <location>
        <begin position="96"/>
        <end position="112"/>
    </location>
</feature>
<accession>A0A8H7PZ15</accession>
<feature type="region of interest" description="Disordered" evidence="1">
    <location>
        <begin position="219"/>
        <end position="276"/>
    </location>
</feature>
<organism evidence="3 4">
    <name type="scientific">Mortierella isabellina</name>
    <name type="common">Filamentous fungus</name>
    <name type="synonym">Umbelopsis isabellina</name>
    <dbReference type="NCBI Taxonomy" id="91625"/>
    <lineage>
        <taxon>Eukaryota</taxon>
        <taxon>Fungi</taxon>
        <taxon>Fungi incertae sedis</taxon>
        <taxon>Mucoromycota</taxon>
        <taxon>Mucoromycotina</taxon>
        <taxon>Umbelopsidomycetes</taxon>
        <taxon>Umbelopsidales</taxon>
        <taxon>Umbelopsidaceae</taxon>
        <taxon>Umbelopsis</taxon>
    </lineage>
</organism>
<keyword evidence="4" id="KW-1185">Reference proteome</keyword>
<name>A0A8H7PZ15_MORIS</name>
<protein>
    <submittedName>
        <fullName evidence="3">Uncharacterized protein</fullName>
    </submittedName>
</protein>
<feature type="compositionally biased region" description="Basic and acidic residues" evidence="1">
    <location>
        <begin position="75"/>
        <end position="94"/>
    </location>
</feature>
<sequence>MDSTTSAIIIAILVALLVSTIVYLTHLVRVIRQSRRQQSSTPSGLESTDISGQINVPDITIKDASEMDGLGVQKEAAKQKKDTDSSEGNNKEHLLSNLTDTSIVSDSPSTVSRENLVRVNEITDSANVSKLEALASASKLPQKIPPPCPYKGKIPCTCQQARGSMDLLRHHNNPSHTYPRTMQSTSSFSSGRHSTSAIDRVQYSDGKDKVHQWIAYSPSISQRNGKLPNHHEEDDDDQPIINHLNTGSKEDSIPLSNPRSRTRPSSPLSPHRTTTSSIVYPNQTFSDHHRLAAHQNINTFAYSPSWPNMPFYYAPAHLMAPNSPSHKSRVGHLARKSEDYYQQRVV</sequence>
<feature type="compositionally biased region" description="Polar residues" evidence="1">
    <location>
        <begin position="174"/>
        <end position="183"/>
    </location>
</feature>
<keyword evidence="2" id="KW-0812">Transmembrane</keyword>
<evidence type="ECO:0000313" key="4">
    <source>
        <dbReference type="Proteomes" id="UP000654370"/>
    </source>
</evidence>
<keyword evidence="2" id="KW-1133">Transmembrane helix</keyword>
<gene>
    <name evidence="3" type="ORF">INT43_007328</name>
</gene>
<feature type="compositionally biased region" description="Low complexity" evidence="1">
    <location>
        <begin position="256"/>
        <end position="276"/>
    </location>
</feature>
<reference evidence="3" key="1">
    <citation type="submission" date="2020-12" db="EMBL/GenBank/DDBJ databases">
        <title>Metabolic potential, ecology and presence of endohyphal bacteria is reflected in genomic diversity of Mucoromycotina.</title>
        <authorList>
            <person name="Muszewska A."/>
            <person name="Okrasinska A."/>
            <person name="Steczkiewicz K."/>
            <person name="Drgas O."/>
            <person name="Orlowska M."/>
            <person name="Perlinska-Lenart U."/>
            <person name="Aleksandrzak-Piekarczyk T."/>
            <person name="Szatraj K."/>
            <person name="Zielenkiewicz U."/>
            <person name="Pilsyk S."/>
            <person name="Malc E."/>
            <person name="Mieczkowski P."/>
            <person name="Kruszewska J.S."/>
            <person name="Biernat P."/>
            <person name="Pawlowska J."/>
        </authorList>
    </citation>
    <scope>NUCLEOTIDE SEQUENCE</scope>
    <source>
        <strain evidence="3">WA0000067209</strain>
    </source>
</reference>
<feature type="compositionally biased region" description="Basic and acidic residues" evidence="1">
    <location>
        <begin position="335"/>
        <end position="346"/>
    </location>
</feature>